<feature type="compositionally biased region" description="Polar residues" evidence="1">
    <location>
        <begin position="89"/>
        <end position="98"/>
    </location>
</feature>
<feature type="compositionally biased region" description="Polar residues" evidence="1">
    <location>
        <begin position="164"/>
        <end position="185"/>
    </location>
</feature>
<protein>
    <submittedName>
        <fullName evidence="2">Uncharacterized protein</fullName>
    </submittedName>
</protein>
<feature type="compositionally biased region" description="Polar residues" evidence="1">
    <location>
        <begin position="197"/>
        <end position="220"/>
    </location>
</feature>
<feature type="compositionally biased region" description="Low complexity" evidence="1">
    <location>
        <begin position="112"/>
        <end position="139"/>
    </location>
</feature>
<accession>A0A0B7N5Q6</accession>
<organism evidence="2 3">
    <name type="scientific">Parasitella parasitica</name>
    <dbReference type="NCBI Taxonomy" id="35722"/>
    <lineage>
        <taxon>Eukaryota</taxon>
        <taxon>Fungi</taxon>
        <taxon>Fungi incertae sedis</taxon>
        <taxon>Mucoromycota</taxon>
        <taxon>Mucoromycotina</taxon>
        <taxon>Mucoromycetes</taxon>
        <taxon>Mucorales</taxon>
        <taxon>Mucorineae</taxon>
        <taxon>Mucoraceae</taxon>
        <taxon>Parasitella</taxon>
    </lineage>
</organism>
<feature type="region of interest" description="Disordered" evidence="1">
    <location>
        <begin position="66"/>
        <end position="231"/>
    </location>
</feature>
<keyword evidence="3" id="KW-1185">Reference proteome</keyword>
<sequence>MLQSQLSHSIMDQIKDAGYQCWIQIYSPLFWILSVLINHWRLQENNKIIIDDNFSCRNIMPPQKKTVKISNNLPPPPPRIVISPSSLRQQQQNPSNKQLPVRVQPVSKKKPAALLLQPKPKSSLSTPTSTSTTTKKQSSIFSSWKQKHSHQQRSPRTSFLRRLSNGSTSSGDTIKSEPSSPSILKSFSWKPKRHYSDSSLETGHPNPNTSAINSSKQPRISLSHFRKKTTI</sequence>
<dbReference type="EMBL" id="LN728267">
    <property type="protein sequence ID" value="CEP12737.1"/>
    <property type="molecule type" value="Genomic_DNA"/>
</dbReference>
<evidence type="ECO:0000256" key="1">
    <source>
        <dbReference type="SAM" id="MobiDB-lite"/>
    </source>
</evidence>
<gene>
    <name evidence="2" type="primary">PARPA_06718.1 scaffold 23505</name>
</gene>
<evidence type="ECO:0000313" key="3">
    <source>
        <dbReference type="Proteomes" id="UP000054107"/>
    </source>
</evidence>
<dbReference type="AlphaFoldDB" id="A0A0B7N5Q6"/>
<name>A0A0B7N5Q6_9FUNG</name>
<evidence type="ECO:0000313" key="2">
    <source>
        <dbReference type="EMBL" id="CEP12737.1"/>
    </source>
</evidence>
<dbReference type="OrthoDB" id="2279499at2759"/>
<reference evidence="2 3" key="1">
    <citation type="submission" date="2014-09" db="EMBL/GenBank/DDBJ databases">
        <authorList>
            <person name="Ellenberger Sabrina"/>
        </authorList>
    </citation>
    <scope>NUCLEOTIDE SEQUENCE [LARGE SCALE GENOMIC DNA]</scope>
    <source>
        <strain evidence="2 3">CBS 412.66</strain>
    </source>
</reference>
<proteinExistence type="predicted"/>
<dbReference type="Proteomes" id="UP000054107">
    <property type="component" value="Unassembled WGS sequence"/>
</dbReference>